<keyword evidence="3" id="KW-1185">Reference proteome</keyword>
<accession>A0A485LDS4</accession>
<reference evidence="2 3" key="1">
    <citation type="submission" date="2019-03" db="EMBL/GenBank/DDBJ databases">
        <authorList>
            <person name="Gaulin E."/>
            <person name="Dumas B."/>
        </authorList>
    </citation>
    <scope>NUCLEOTIDE SEQUENCE [LARGE SCALE GENOMIC DNA]</scope>
    <source>
        <strain evidence="2">CBS 568.67</strain>
    </source>
</reference>
<organism evidence="2 3">
    <name type="scientific">Aphanomyces stellatus</name>
    <dbReference type="NCBI Taxonomy" id="120398"/>
    <lineage>
        <taxon>Eukaryota</taxon>
        <taxon>Sar</taxon>
        <taxon>Stramenopiles</taxon>
        <taxon>Oomycota</taxon>
        <taxon>Saprolegniomycetes</taxon>
        <taxon>Saprolegniales</taxon>
        <taxon>Verrucalvaceae</taxon>
        <taxon>Aphanomyces</taxon>
    </lineage>
</organism>
<name>A0A485LDS4_9STRA</name>
<dbReference type="EMBL" id="CAADRA010006411">
    <property type="protein sequence ID" value="VFT95154.1"/>
    <property type="molecule type" value="Genomic_DNA"/>
</dbReference>
<protein>
    <submittedName>
        <fullName evidence="2">Aste57867_18418 protein</fullName>
    </submittedName>
</protein>
<evidence type="ECO:0000313" key="3">
    <source>
        <dbReference type="Proteomes" id="UP000332933"/>
    </source>
</evidence>
<sequence length="386" mass="45152">MGKTAATAAKQGVVDHEDPELLELKMKKRLYIRSKMRHYRSEEKNEVLALKKKIFDLENDVLRATKPNEFRLRAQAAAGARKGPEILPWKDVAIALREDRSLSEFQNHALKKQVDEYCLMVECMQRWVGSATHMQNVLHPATKSWRNVSLLSNPAARRMGKDWITKQLYYNTNDIFRFYQFPNDEAVPTSDFVVNDIVFSETCFDTVHCRQMLVNIPIERLQQALHGRNFWALFMDGVLGAAEVEAQDKINLIHHHAMTVRHEHANLLSREFLDDDRSVFVGQQIHEDENLPTHERQRNRRFWVELQRVGPHQTRMRNLYVISQSFTSRGYIPLEEEARYWGCDLSTTRDVDREDVFKRRASVVIWKQYNAGNQKLQQSVFGDALK</sequence>
<gene>
    <name evidence="2" type="primary">Aste57867_18418</name>
    <name evidence="1" type="ORF">As57867_018356</name>
    <name evidence="2" type="ORF">ASTE57867_18418</name>
</gene>
<dbReference type="Proteomes" id="UP000332933">
    <property type="component" value="Unassembled WGS sequence"/>
</dbReference>
<dbReference type="EMBL" id="VJMH01006390">
    <property type="protein sequence ID" value="KAF0690168.1"/>
    <property type="molecule type" value="Genomic_DNA"/>
</dbReference>
<dbReference type="AlphaFoldDB" id="A0A485LDS4"/>
<proteinExistence type="predicted"/>
<evidence type="ECO:0000313" key="1">
    <source>
        <dbReference type="EMBL" id="KAF0690168.1"/>
    </source>
</evidence>
<dbReference type="OrthoDB" id="10358865at2759"/>
<evidence type="ECO:0000313" key="2">
    <source>
        <dbReference type="EMBL" id="VFT95154.1"/>
    </source>
</evidence>
<reference evidence="1" key="2">
    <citation type="submission" date="2019-06" db="EMBL/GenBank/DDBJ databases">
        <title>Genomics analysis of Aphanomyces spp. identifies a new class of oomycete effector associated with host adaptation.</title>
        <authorList>
            <person name="Gaulin E."/>
        </authorList>
    </citation>
    <scope>NUCLEOTIDE SEQUENCE</scope>
    <source>
        <strain evidence="1">CBS 578.67</strain>
    </source>
</reference>